<dbReference type="PATRIC" id="fig|1389489.3.peg.1305"/>
<gene>
    <name evidence="1" type="ORF">O159_13590</name>
</gene>
<dbReference type="EMBL" id="CP006734">
    <property type="protein sequence ID" value="AGW41429.1"/>
    <property type="molecule type" value="Genomic_DNA"/>
</dbReference>
<evidence type="ECO:0000313" key="2">
    <source>
        <dbReference type="Proteomes" id="UP000016743"/>
    </source>
</evidence>
<protein>
    <submittedName>
        <fullName evidence="1">Uncharacterized protein</fullName>
    </submittedName>
</protein>
<keyword evidence="2" id="KW-1185">Reference proteome</keyword>
<organism evidence="1 2">
    <name type="scientific">Leifsonia xyli subsp. cynodontis DSM 46306</name>
    <dbReference type="NCBI Taxonomy" id="1389489"/>
    <lineage>
        <taxon>Bacteria</taxon>
        <taxon>Bacillati</taxon>
        <taxon>Actinomycetota</taxon>
        <taxon>Actinomycetes</taxon>
        <taxon>Micrococcales</taxon>
        <taxon>Microbacteriaceae</taxon>
        <taxon>Leifsonia</taxon>
    </lineage>
</organism>
<dbReference type="AlphaFoldDB" id="U3P7K3"/>
<dbReference type="OrthoDB" id="5149541at2"/>
<evidence type="ECO:0000313" key="1">
    <source>
        <dbReference type="EMBL" id="AGW41429.1"/>
    </source>
</evidence>
<sequence>MSDDGSSPFHVVWDPTPDAFGVPQTIFGRRDEEFYGAIGRIAGLSALIEYQALTIYQTMKNAAQTTDTQLSASQLLEKAFKEFKELAPVGDDADRHVLFQYYSDVKTILRARNDYIHNLWPAQPGEALFGWRPNPDKTNRADQPTTTTQTSMDELRAFILQLVELVRRRDTTYVAACALQDVRIRGGVTS</sequence>
<dbReference type="Proteomes" id="UP000016743">
    <property type="component" value="Chromosome"/>
</dbReference>
<proteinExistence type="predicted"/>
<name>U3P7K3_LEIXC</name>
<dbReference type="RefSeq" id="WP_021754881.1">
    <property type="nucleotide sequence ID" value="NC_022438.1"/>
</dbReference>
<dbReference type="STRING" id="1389489.O159_13590"/>
<accession>U3P7K3</accession>
<dbReference type="KEGG" id="lxy:O159_13590"/>
<reference evidence="1 2" key="1">
    <citation type="journal article" date="2013" name="Genome Announc.">
        <title>Complete Genome Sequence of Leifsonia xyli subsp. cynodontis Strain DSM46306, a Gram-Positive Bacterial Pathogen of Grasses.</title>
        <authorList>
            <person name="Monteiro-Vitorello C.B."/>
            <person name="Zerillo M.M."/>
            <person name="Van Sluys M.A."/>
            <person name="Camargo L.E."/>
            <person name="Kitajima J.P."/>
        </authorList>
    </citation>
    <scope>NUCLEOTIDE SEQUENCE [LARGE SCALE GENOMIC DNA]</scope>
    <source>
        <strain evidence="1 2">DSM 46306</strain>
    </source>
</reference>
<dbReference type="HOGENOM" id="CLU_1426395_0_0_11"/>